<evidence type="ECO:0000256" key="1">
    <source>
        <dbReference type="SAM" id="Phobius"/>
    </source>
</evidence>
<dbReference type="Proteomes" id="UP000002535">
    <property type="component" value="Chromosome"/>
</dbReference>
<dbReference type="KEGG" id="pmn:PMN2A_0555"/>
<evidence type="ECO:0000313" key="2">
    <source>
        <dbReference type="EMBL" id="AAZ58046.1"/>
    </source>
</evidence>
<dbReference type="EMBL" id="CP000095">
    <property type="protein sequence ID" value="AAZ58046.1"/>
    <property type="molecule type" value="Genomic_DNA"/>
</dbReference>
<dbReference type="AlphaFoldDB" id="Q46KD2"/>
<gene>
    <name evidence="2" type="ordered locus">PMN2A_0555</name>
</gene>
<keyword evidence="1" id="KW-0472">Membrane</keyword>
<accession>Q46KD2</accession>
<organism evidence="2 3">
    <name type="scientific">Prochlorococcus marinus (strain NATL2A)</name>
    <dbReference type="NCBI Taxonomy" id="59920"/>
    <lineage>
        <taxon>Bacteria</taxon>
        <taxon>Bacillati</taxon>
        <taxon>Cyanobacteriota</taxon>
        <taxon>Cyanophyceae</taxon>
        <taxon>Synechococcales</taxon>
        <taxon>Prochlorococcaceae</taxon>
        <taxon>Prochlorococcus</taxon>
    </lineage>
</organism>
<reference evidence="2 3" key="1">
    <citation type="journal article" date="2007" name="PLoS Genet.">
        <title>Patterns and implications of gene gain and loss in the evolution of Prochlorococcus.</title>
        <authorList>
            <person name="Kettler G.C."/>
            <person name="Martiny A.C."/>
            <person name="Huang K."/>
            <person name="Zucker J."/>
            <person name="Coleman M.L."/>
            <person name="Rodrigue S."/>
            <person name="Chen F."/>
            <person name="Lapidus A."/>
            <person name="Ferriera S."/>
            <person name="Johnson J."/>
            <person name="Steglich C."/>
            <person name="Church G.M."/>
            <person name="Richardson P."/>
            <person name="Chisholm S.W."/>
        </authorList>
    </citation>
    <scope>NUCLEOTIDE SEQUENCE [LARGE SCALE GENOMIC DNA]</scope>
    <source>
        <strain evidence="2 3">NATL2A</strain>
    </source>
</reference>
<protein>
    <submittedName>
        <fullName evidence="2">Uncharacterized protein</fullName>
    </submittedName>
</protein>
<keyword evidence="1" id="KW-1133">Transmembrane helix</keyword>
<evidence type="ECO:0000313" key="3">
    <source>
        <dbReference type="Proteomes" id="UP000002535"/>
    </source>
</evidence>
<dbReference type="HOGENOM" id="CLU_201209_0_0_3"/>
<name>Q46KD2_PROMT</name>
<keyword evidence="3" id="KW-1185">Reference proteome</keyword>
<feature type="transmembrane region" description="Helical" evidence="1">
    <location>
        <begin position="51"/>
        <end position="72"/>
    </location>
</feature>
<keyword evidence="1" id="KW-0812">Transmembrane</keyword>
<sequence length="73" mass="8258">MNYLGASDLFLLNMGEAKRRKELGLPPREKKIKQKEKKAGFISTLSAKYPFLPFILGGVLLAVLIVDLVNYYK</sequence>
<proteinExistence type="predicted"/>